<dbReference type="PROSITE" id="PS00101">
    <property type="entry name" value="HEXAPEP_TRANSFERASES"/>
    <property type="match status" value="1"/>
</dbReference>
<reference evidence="5" key="1">
    <citation type="submission" date="2024-05" db="EMBL/GenBank/DDBJ databases">
        <authorList>
            <person name="Jung D.-H."/>
        </authorList>
    </citation>
    <scope>NUCLEOTIDE SEQUENCE</scope>
    <source>
        <strain evidence="5">JA-25</strain>
    </source>
</reference>
<keyword evidence="6" id="KW-1185">Reference proteome</keyword>
<keyword evidence="3" id="KW-0677">Repeat</keyword>
<keyword evidence="2" id="KW-0808">Transferase</keyword>
<dbReference type="Proteomes" id="UP000606008">
    <property type="component" value="Unassembled WGS sequence"/>
</dbReference>
<dbReference type="InterPro" id="IPR018357">
    <property type="entry name" value="Hexapep_transf_CS"/>
</dbReference>
<dbReference type="InterPro" id="IPR050179">
    <property type="entry name" value="Trans_hexapeptide_repeat"/>
</dbReference>
<dbReference type="CDD" id="cd03349">
    <property type="entry name" value="LbH_XAT"/>
    <property type="match status" value="1"/>
</dbReference>
<protein>
    <submittedName>
        <fullName evidence="5">CatB-related O-acetyltransferase</fullName>
    </submittedName>
</protein>
<comment type="similarity">
    <text evidence="1">Belongs to the transferase hexapeptide repeat family.</text>
</comment>
<dbReference type="RefSeq" id="WP_166693125.1">
    <property type="nucleotide sequence ID" value="NZ_WAEL01000007.1"/>
</dbReference>
<accession>A0ABX0QJM5</accession>
<name>A0ABX0QJM5_9BACT</name>
<dbReference type="PANTHER" id="PTHR43300:SF11">
    <property type="entry name" value="ACETYLTRANSFERASE RV3034C-RELATED"/>
    <property type="match status" value="1"/>
</dbReference>
<dbReference type="InterPro" id="IPR011004">
    <property type="entry name" value="Trimer_LpxA-like_sf"/>
</dbReference>
<dbReference type="Pfam" id="PF00132">
    <property type="entry name" value="Hexapep"/>
    <property type="match status" value="1"/>
</dbReference>
<evidence type="ECO:0000256" key="1">
    <source>
        <dbReference type="ARBA" id="ARBA00007274"/>
    </source>
</evidence>
<dbReference type="InterPro" id="IPR001451">
    <property type="entry name" value="Hexapep"/>
</dbReference>
<evidence type="ECO:0000256" key="4">
    <source>
        <dbReference type="ARBA" id="ARBA00023315"/>
    </source>
</evidence>
<evidence type="ECO:0000256" key="3">
    <source>
        <dbReference type="ARBA" id="ARBA00022737"/>
    </source>
</evidence>
<evidence type="ECO:0000256" key="2">
    <source>
        <dbReference type="ARBA" id="ARBA00022679"/>
    </source>
</evidence>
<dbReference type="SUPFAM" id="SSF51161">
    <property type="entry name" value="Trimeric LpxA-like enzymes"/>
    <property type="match status" value="1"/>
</dbReference>
<keyword evidence="4" id="KW-0012">Acyltransferase</keyword>
<proteinExistence type="inferred from homology"/>
<evidence type="ECO:0000313" key="6">
    <source>
        <dbReference type="Proteomes" id="UP000606008"/>
    </source>
</evidence>
<organism evidence="5 6">
    <name type="scientific">Fibrivirga algicola</name>
    <dbReference type="NCBI Taxonomy" id="2950420"/>
    <lineage>
        <taxon>Bacteria</taxon>
        <taxon>Pseudomonadati</taxon>
        <taxon>Bacteroidota</taxon>
        <taxon>Cytophagia</taxon>
        <taxon>Cytophagales</taxon>
        <taxon>Spirosomataceae</taxon>
        <taxon>Fibrivirga</taxon>
    </lineage>
</organism>
<dbReference type="Gene3D" id="2.160.10.10">
    <property type="entry name" value="Hexapeptide repeat proteins"/>
    <property type="match status" value="1"/>
</dbReference>
<evidence type="ECO:0000313" key="5">
    <source>
        <dbReference type="EMBL" id="NID12282.1"/>
    </source>
</evidence>
<sequence>MNTFKRFRNLFNNIIKFLAELSRYDRFYWRSSSCKAINCHIDKSVVVYGNYSLTNVKIDFASYVSQNANMSNTSVGKFCSIGPNLVCGWGIHPIDGISTHPAFYSTTKKSKITYSKVDQVAEQKAIVIGNDVFIGANVTILDGVSIGDGAVIGAGAVVSKDIPAYAVAVGCPVKIIKYRFSKDIIDELLMSRWWDKGEADYKDIVDCFYDVPSFLSNIEKRSKVFNL</sequence>
<comment type="caution">
    <text evidence="5">The sequence shown here is derived from an EMBL/GenBank/DDBJ whole genome shotgun (WGS) entry which is preliminary data.</text>
</comment>
<dbReference type="PANTHER" id="PTHR43300">
    <property type="entry name" value="ACETYLTRANSFERASE"/>
    <property type="match status" value="1"/>
</dbReference>
<gene>
    <name evidence="5" type="ORF">F7231_19065</name>
</gene>
<dbReference type="EMBL" id="WAEL01000007">
    <property type="protein sequence ID" value="NID12282.1"/>
    <property type="molecule type" value="Genomic_DNA"/>
</dbReference>